<accession>A0ABU9CUE5</accession>
<gene>
    <name evidence="3" type="ORF">AABD04_09205</name>
</gene>
<feature type="compositionally biased region" description="Polar residues" evidence="1">
    <location>
        <begin position="1"/>
        <end position="10"/>
    </location>
</feature>
<organism evidence="3 4">
    <name type="scientific">Rhodococcus navarretei</name>
    <dbReference type="NCBI Taxonomy" id="3128981"/>
    <lineage>
        <taxon>Bacteria</taxon>
        <taxon>Bacillati</taxon>
        <taxon>Actinomycetota</taxon>
        <taxon>Actinomycetes</taxon>
        <taxon>Mycobacteriales</taxon>
        <taxon>Nocardiaceae</taxon>
        <taxon>Rhodococcus</taxon>
    </lineage>
</organism>
<sequence length="375" mass="40648">MTENAASSIAWTEDGSDRTSRWQSENGAPPPRVVRIVNDSTTADVAYKMATIGEALLWRGDFNNARQLLSAMTRRVPAAKHMPDASPAERFHLHRQYQARRARVLGMLLVELDSDVRLGLGRAPDVTAAVTEALGPDAAPCVLSLRELLGMIGAHEWRRTGVFVPALDASIHPHYGVFSPVRGEYVRLVTDAPLPVTDRAFDIGTGSGVLAAVLARRGVASVVATDKDPRSVACARANIEALGYADRVEVVQTDIFPPGRAGLIVCNPPWIPTKPTSGIEHAVYDPGSRMLKSFLSRLRGHLAPNGEAWLVVSDLAELLELVTRAELLTAIDAAGLTVVGRTDTTPTHSRVTDSTDVLHEARSRETTSLWRLRAR</sequence>
<dbReference type="InterPro" id="IPR002052">
    <property type="entry name" value="DNA_methylase_N6_adenine_CS"/>
</dbReference>
<evidence type="ECO:0000256" key="1">
    <source>
        <dbReference type="SAM" id="MobiDB-lite"/>
    </source>
</evidence>
<keyword evidence="3" id="KW-0489">Methyltransferase</keyword>
<dbReference type="PANTHER" id="PTHR18895:SF74">
    <property type="entry name" value="MTRF1L RELEASE FACTOR GLUTAMINE METHYLTRANSFERASE"/>
    <property type="match status" value="1"/>
</dbReference>
<evidence type="ECO:0000259" key="2">
    <source>
        <dbReference type="Pfam" id="PF05175"/>
    </source>
</evidence>
<protein>
    <submittedName>
        <fullName evidence="3">Class I SAM-dependent methyltransferase</fullName>
    </submittedName>
</protein>
<dbReference type="InterPro" id="IPR007848">
    <property type="entry name" value="Small_mtfrase_dom"/>
</dbReference>
<feature type="region of interest" description="Disordered" evidence="1">
    <location>
        <begin position="1"/>
        <end position="31"/>
    </location>
</feature>
<dbReference type="PANTHER" id="PTHR18895">
    <property type="entry name" value="HEMK METHYLTRANSFERASE"/>
    <property type="match status" value="1"/>
</dbReference>
<dbReference type="RefSeq" id="WP_341440976.1">
    <property type="nucleotide sequence ID" value="NZ_JBBPCN010000001.1"/>
</dbReference>
<dbReference type="Gene3D" id="3.40.50.150">
    <property type="entry name" value="Vaccinia Virus protein VP39"/>
    <property type="match status" value="1"/>
</dbReference>
<comment type="caution">
    <text evidence="3">The sequence shown here is derived from an EMBL/GenBank/DDBJ whole genome shotgun (WGS) entry which is preliminary data.</text>
</comment>
<dbReference type="InterPro" id="IPR050320">
    <property type="entry name" value="N5-glutamine_MTase"/>
</dbReference>
<keyword evidence="3" id="KW-0808">Transferase</keyword>
<reference evidence="3 4" key="1">
    <citation type="submission" date="2024-03" db="EMBL/GenBank/DDBJ databases">
        <title>Rhodococcus navarretei sp. nov. and Pseudarthrobacter quantumdoti sp. nov., two new species with the ability to biosynthesize Quantum Dots isolated from soil samples at Union Glacier, Antarctica.</title>
        <authorList>
            <person name="Vargas M."/>
        </authorList>
    </citation>
    <scope>NUCLEOTIDE SEQUENCE [LARGE SCALE GENOMIC DNA]</scope>
    <source>
        <strain evidence="3 4">EXRC-4A-4</strain>
    </source>
</reference>
<keyword evidence="4" id="KW-1185">Reference proteome</keyword>
<dbReference type="Proteomes" id="UP001456513">
    <property type="component" value="Unassembled WGS sequence"/>
</dbReference>
<proteinExistence type="predicted"/>
<dbReference type="Pfam" id="PF05175">
    <property type="entry name" value="MTS"/>
    <property type="match status" value="1"/>
</dbReference>
<dbReference type="InterPro" id="IPR029063">
    <property type="entry name" value="SAM-dependent_MTases_sf"/>
</dbReference>
<dbReference type="GO" id="GO:0032259">
    <property type="term" value="P:methylation"/>
    <property type="evidence" value="ECO:0007669"/>
    <property type="project" value="UniProtKB-KW"/>
</dbReference>
<dbReference type="PROSITE" id="PS00092">
    <property type="entry name" value="N6_MTASE"/>
    <property type="match status" value="1"/>
</dbReference>
<evidence type="ECO:0000313" key="3">
    <source>
        <dbReference type="EMBL" id="MEK8071018.1"/>
    </source>
</evidence>
<evidence type="ECO:0000313" key="4">
    <source>
        <dbReference type="Proteomes" id="UP001456513"/>
    </source>
</evidence>
<dbReference type="GO" id="GO:0008168">
    <property type="term" value="F:methyltransferase activity"/>
    <property type="evidence" value="ECO:0007669"/>
    <property type="project" value="UniProtKB-KW"/>
</dbReference>
<feature type="domain" description="Methyltransferase small" evidence="2">
    <location>
        <begin position="193"/>
        <end position="314"/>
    </location>
</feature>
<dbReference type="CDD" id="cd02440">
    <property type="entry name" value="AdoMet_MTases"/>
    <property type="match status" value="1"/>
</dbReference>
<dbReference type="SUPFAM" id="SSF53335">
    <property type="entry name" value="S-adenosyl-L-methionine-dependent methyltransferases"/>
    <property type="match status" value="1"/>
</dbReference>
<dbReference type="EMBL" id="JBBPCN010000001">
    <property type="protein sequence ID" value="MEK8071018.1"/>
    <property type="molecule type" value="Genomic_DNA"/>
</dbReference>
<name>A0ABU9CUE5_9NOCA</name>